<dbReference type="GO" id="GO:0005634">
    <property type="term" value="C:nucleus"/>
    <property type="evidence" value="ECO:0007669"/>
    <property type="project" value="UniProtKB-SubCell"/>
</dbReference>
<evidence type="ECO:0000256" key="5">
    <source>
        <dbReference type="ARBA" id="ARBA00022490"/>
    </source>
</evidence>
<dbReference type="InterPro" id="IPR019312">
    <property type="entry name" value="CNOT11"/>
</dbReference>
<evidence type="ECO:0000256" key="4">
    <source>
        <dbReference type="ARBA" id="ARBA00014872"/>
    </source>
</evidence>
<dbReference type="PANTHER" id="PTHR15975:SF0">
    <property type="entry name" value="CCR4-NOT TRANSCRIPTION COMPLEX SUBUNIT 11"/>
    <property type="match status" value="1"/>
</dbReference>
<dbReference type="Pfam" id="PF10155">
    <property type="entry name" value="CNOT11"/>
    <property type="match status" value="1"/>
</dbReference>
<dbReference type="Proteomes" id="UP000324585">
    <property type="component" value="Unassembled WGS sequence"/>
</dbReference>
<protein>
    <recommendedName>
        <fullName evidence="4">CCR4-NOT transcription complex subunit 11</fullName>
    </recommendedName>
</protein>
<dbReference type="GO" id="GO:0030014">
    <property type="term" value="C:CCR4-NOT complex"/>
    <property type="evidence" value="ECO:0007669"/>
    <property type="project" value="InterPro"/>
</dbReference>
<name>A0A5J4Z4X7_PORPP</name>
<dbReference type="EMBL" id="VRMN01000001">
    <property type="protein sequence ID" value="KAA8498375.1"/>
    <property type="molecule type" value="Genomic_DNA"/>
</dbReference>
<reference evidence="11" key="1">
    <citation type="journal article" date="2019" name="Nat. Commun.">
        <title>Expansion of phycobilisome linker gene families in mesophilic red algae.</title>
        <authorList>
            <person name="Lee J."/>
            <person name="Kim D."/>
            <person name="Bhattacharya D."/>
            <person name="Yoon H.S."/>
        </authorList>
    </citation>
    <scope>NUCLEOTIDE SEQUENCE [LARGE SCALE GENOMIC DNA]</scope>
    <source>
        <strain evidence="11">CCMP 1328</strain>
    </source>
</reference>
<proteinExistence type="inferred from homology"/>
<keyword evidence="7" id="KW-0943">RNA-mediated gene silencing</keyword>
<evidence type="ECO:0000256" key="1">
    <source>
        <dbReference type="ARBA" id="ARBA00004123"/>
    </source>
</evidence>
<evidence type="ECO:0000256" key="9">
    <source>
        <dbReference type="ARBA" id="ARBA00023242"/>
    </source>
</evidence>
<dbReference type="GO" id="GO:0005737">
    <property type="term" value="C:cytoplasm"/>
    <property type="evidence" value="ECO:0007669"/>
    <property type="project" value="UniProtKB-SubCell"/>
</dbReference>
<keyword evidence="5" id="KW-0963">Cytoplasm</keyword>
<dbReference type="AlphaFoldDB" id="A0A5J4Z4X7"/>
<dbReference type="OrthoDB" id="10265389at2759"/>
<evidence type="ECO:0000256" key="8">
    <source>
        <dbReference type="ARBA" id="ARBA00023163"/>
    </source>
</evidence>
<evidence type="ECO:0000313" key="11">
    <source>
        <dbReference type="Proteomes" id="UP000324585"/>
    </source>
</evidence>
<comment type="caution">
    <text evidence="10">The sequence shown here is derived from an EMBL/GenBank/DDBJ whole genome shotgun (WGS) entry which is preliminary data.</text>
</comment>
<dbReference type="GO" id="GO:0031047">
    <property type="term" value="P:regulatory ncRNA-mediated gene silencing"/>
    <property type="evidence" value="ECO:0007669"/>
    <property type="project" value="UniProtKB-KW"/>
</dbReference>
<keyword evidence="9" id="KW-0539">Nucleus</keyword>
<keyword evidence="8" id="KW-0804">Transcription</keyword>
<evidence type="ECO:0000313" key="10">
    <source>
        <dbReference type="EMBL" id="KAA8498375.1"/>
    </source>
</evidence>
<evidence type="ECO:0000256" key="6">
    <source>
        <dbReference type="ARBA" id="ARBA00023015"/>
    </source>
</evidence>
<organism evidence="10 11">
    <name type="scientific">Porphyridium purpureum</name>
    <name type="common">Red alga</name>
    <name type="synonym">Porphyridium cruentum</name>
    <dbReference type="NCBI Taxonomy" id="35688"/>
    <lineage>
        <taxon>Eukaryota</taxon>
        <taxon>Rhodophyta</taxon>
        <taxon>Bangiophyceae</taxon>
        <taxon>Porphyridiales</taxon>
        <taxon>Porphyridiaceae</taxon>
        <taxon>Porphyridium</taxon>
    </lineage>
</organism>
<evidence type="ECO:0000256" key="3">
    <source>
        <dbReference type="ARBA" id="ARBA00008030"/>
    </source>
</evidence>
<comment type="similarity">
    <text evidence="3">Belongs to the CNOT11 family.</text>
</comment>
<dbReference type="PANTHER" id="PTHR15975">
    <property type="entry name" value="CCR4-NOT TRANSCRIPTION COMPLEX SUBUNIT 11"/>
    <property type="match status" value="1"/>
</dbReference>
<evidence type="ECO:0000256" key="2">
    <source>
        <dbReference type="ARBA" id="ARBA00004496"/>
    </source>
</evidence>
<comment type="subcellular location">
    <subcellularLocation>
        <location evidence="2">Cytoplasm</location>
    </subcellularLocation>
    <subcellularLocation>
        <location evidence="1">Nucleus</location>
    </subcellularLocation>
</comment>
<keyword evidence="11" id="KW-1185">Reference proteome</keyword>
<gene>
    <name evidence="10" type="ORF">FVE85_5960</name>
</gene>
<keyword evidence="6" id="KW-0805">Transcription regulation</keyword>
<evidence type="ECO:0000256" key="7">
    <source>
        <dbReference type="ARBA" id="ARBA00023158"/>
    </source>
</evidence>
<sequence length="467" mass="51526">MGANGISRLLDALDERQGVLQGTSFLAIITSVFGPEHTSHDDGALAAAIAAIIQLGLLRDSPLSAALLGWFALWNVVLVKAGRSVHRTAEFVFDTQAAEALEVYSKSPATVLLLDALGSATRYEERLFIAALLPSTGNQNEKKHSVLPRNFMEMTPAQLANVLHVAAAKDVEGVSPSITPDSDAIHTLRATFQARLEQTVFQSGFRPSHLVSNVIPAPEDGKASSFHQPASFAEAVGGADSLRTDDFVPRFIRPVPPLLPIQDSELMWLQPEPVCDSVWDMSHDTSAETRGAEIHELMAKAFKSPLQPAQQQILASQFERDPGMVFTVGLTPSKLPDLVEYNPEIAVEMMLRMSSSNRISEFLDALLAMDMSIHSMEVVNRLISSVDLPSEFVHMYISNCIHSCENIRDKYMQNRLVRLVSVFLQNLIRNKNIHVQDLFVEVQAFCIEFSRIREAAGLFRLLKNPSE</sequence>
<accession>A0A5J4Z4X7</accession>